<evidence type="ECO:0000256" key="1">
    <source>
        <dbReference type="SAM" id="Phobius"/>
    </source>
</evidence>
<dbReference type="InterPro" id="IPR021787">
    <property type="entry name" value="DUF3352"/>
</dbReference>
<dbReference type="Proteomes" id="UP000629098">
    <property type="component" value="Unassembled WGS sequence"/>
</dbReference>
<gene>
    <name evidence="2" type="ORF">ICL16_42220</name>
</gene>
<keyword evidence="3" id="KW-1185">Reference proteome</keyword>
<dbReference type="RefSeq" id="WP_190838208.1">
    <property type="nucleotide sequence ID" value="NZ_CAWPPI010000126.1"/>
</dbReference>
<evidence type="ECO:0000313" key="3">
    <source>
        <dbReference type="Proteomes" id="UP000629098"/>
    </source>
</evidence>
<keyword evidence="1" id="KW-0472">Membrane</keyword>
<dbReference type="Pfam" id="PF11832">
    <property type="entry name" value="DUF3352"/>
    <property type="match status" value="1"/>
</dbReference>
<name>A0A8J6XVD7_9CYAN</name>
<evidence type="ECO:0000313" key="2">
    <source>
        <dbReference type="EMBL" id="MBD2778491.1"/>
    </source>
</evidence>
<dbReference type="AlphaFoldDB" id="A0A8J6XVD7"/>
<keyword evidence="1" id="KW-1133">Transmembrane helix</keyword>
<protein>
    <submittedName>
        <fullName evidence="2">DUF3352 domain-containing protein</fullName>
    </submittedName>
</protein>
<keyword evidence="1" id="KW-0812">Transmembrane</keyword>
<dbReference type="EMBL" id="JACXAE010000126">
    <property type="protein sequence ID" value="MBD2778491.1"/>
    <property type="molecule type" value="Genomic_DNA"/>
</dbReference>
<comment type="caution">
    <text evidence="2">The sequence shown here is derived from an EMBL/GenBank/DDBJ whole genome shotgun (WGS) entry which is preliminary data.</text>
</comment>
<sequence>MPESKSKFLIPAVSTALVVVGGIAAYIYLKGGPAGKIADASSSAKVVPDEALMATYISTDDSTWAKLQQFGTPSAQQLVAKGLESFNQDLLTNSNISYEKDLKPWVGGVMIAMLPTNPTQGVQDTSAKQQPNILMVVGIKDKVSALNFANKLKSQKDVSAKEIDYKGEKIIETATKGKPTYTTVLNEHLILAPQKQAVEQAIDTYKGEPSFATSSDIITKSVGLQNTVAQIYVPNYFNMVQQLIATNPQATQIPPQTLAQIKQMKSMVAGVGIDDAGVRMKAVANLDPQLVKFQYQSTNARVVSQLPSDTIALVSGKGISNWWSALVEQSKNTPELNQTLLNAREQLKTANIDLDKEVFGWMDGEFGLAAIPLNQGMLANVGFGGALIFHTSDRTTAESILTKLDAIAKNQQLSVSQRNIGGKDITEWQIPQQGALLSHGWLDKESVFVAFGGPIADTLTTPASKTLDNSDNFKAATASLQKPNSGYFYVDMEKAVSLYNRYSTAQNQSISPEASAILSSIRGLGVTVNSPNKSTSEVEMLLALKPKTAQ</sequence>
<feature type="transmembrane region" description="Helical" evidence="1">
    <location>
        <begin position="9"/>
        <end position="29"/>
    </location>
</feature>
<organism evidence="2 3">
    <name type="scientific">Iningainema tapete BLCC-T55</name>
    <dbReference type="NCBI Taxonomy" id="2748662"/>
    <lineage>
        <taxon>Bacteria</taxon>
        <taxon>Bacillati</taxon>
        <taxon>Cyanobacteriota</taxon>
        <taxon>Cyanophyceae</taxon>
        <taxon>Nostocales</taxon>
        <taxon>Scytonemataceae</taxon>
        <taxon>Iningainema tapete</taxon>
    </lineage>
</organism>
<proteinExistence type="predicted"/>
<accession>A0A8J6XVD7</accession>
<reference evidence="2" key="1">
    <citation type="submission" date="2020-09" db="EMBL/GenBank/DDBJ databases">
        <title>Iningainema tapete sp. nov. (Scytonemataceae, Cyanobacteria) from greenhouses in central Florida (USA) produces two types of nodularin with biosynthetic potential for microcystin-LR and anabaenopeptins.</title>
        <authorList>
            <person name="Berthold D.E."/>
            <person name="Lefler F.W."/>
            <person name="Huang I.-S."/>
            <person name="Abdulla H."/>
            <person name="Zimba P.V."/>
            <person name="Laughinghouse H.D. IV."/>
        </authorList>
    </citation>
    <scope>NUCLEOTIDE SEQUENCE</scope>
    <source>
        <strain evidence="2">BLCCT55</strain>
    </source>
</reference>